<organism evidence="2 3">
    <name type="scientific">Flavihumibacter stibioxidans</name>
    <dbReference type="NCBI Taxonomy" id="1834163"/>
    <lineage>
        <taxon>Bacteria</taxon>
        <taxon>Pseudomonadati</taxon>
        <taxon>Bacteroidota</taxon>
        <taxon>Chitinophagia</taxon>
        <taxon>Chitinophagales</taxon>
        <taxon>Chitinophagaceae</taxon>
        <taxon>Flavihumibacter</taxon>
    </lineage>
</organism>
<name>A0ABR7MCX6_9BACT</name>
<dbReference type="InterPro" id="IPR013784">
    <property type="entry name" value="Carb-bd-like_fold"/>
</dbReference>
<dbReference type="SUPFAM" id="SSF49452">
    <property type="entry name" value="Starch-binding domain-like"/>
    <property type="match status" value="1"/>
</dbReference>
<evidence type="ECO:0000313" key="3">
    <source>
        <dbReference type="Proteomes" id="UP000765802"/>
    </source>
</evidence>
<evidence type="ECO:0008006" key="4">
    <source>
        <dbReference type="Google" id="ProtNLM"/>
    </source>
</evidence>
<feature type="signal peptide" evidence="1">
    <location>
        <begin position="1"/>
        <end position="22"/>
    </location>
</feature>
<sequence length="105" mass="11113">MKKMKFTALALGVMTAGLFAFKGIDSGSIKGTVNPADGAVQAWAYSQTDTLKAPVSEGVFEISGLKAGDYRLVIEAKAPYKNQVKENVSVADGQTTDVGEIKLEQ</sequence>
<protein>
    <recommendedName>
        <fullName evidence="4">Carboxypeptidase regulatory-like domain-containing protein</fullName>
    </recommendedName>
</protein>
<dbReference type="Gene3D" id="2.60.40.1120">
    <property type="entry name" value="Carboxypeptidase-like, regulatory domain"/>
    <property type="match status" value="1"/>
</dbReference>
<feature type="chain" id="PRO_5047405784" description="Carboxypeptidase regulatory-like domain-containing protein" evidence="1">
    <location>
        <begin position="23"/>
        <end position="105"/>
    </location>
</feature>
<evidence type="ECO:0000313" key="2">
    <source>
        <dbReference type="EMBL" id="MBC6492883.1"/>
    </source>
</evidence>
<keyword evidence="1" id="KW-0732">Signal</keyword>
<accession>A0ABR7MCX6</accession>
<proteinExistence type="predicted"/>
<keyword evidence="3" id="KW-1185">Reference proteome</keyword>
<dbReference type="EMBL" id="MBUA01000029">
    <property type="protein sequence ID" value="MBC6492883.1"/>
    <property type="molecule type" value="Genomic_DNA"/>
</dbReference>
<dbReference type="Proteomes" id="UP000765802">
    <property type="component" value="Unassembled WGS sequence"/>
</dbReference>
<reference evidence="2 3" key="1">
    <citation type="submission" date="2016-07" db="EMBL/GenBank/DDBJ databases">
        <title>Genome analysis of Flavihumibacter stibioxidans YS-17.</title>
        <authorList>
            <person name="Shi K."/>
            <person name="Han Y."/>
            <person name="Wang G."/>
        </authorList>
    </citation>
    <scope>NUCLEOTIDE SEQUENCE [LARGE SCALE GENOMIC DNA]</scope>
    <source>
        <strain evidence="2 3">YS-17</strain>
    </source>
</reference>
<evidence type="ECO:0000256" key="1">
    <source>
        <dbReference type="SAM" id="SignalP"/>
    </source>
</evidence>
<gene>
    <name evidence="2" type="ORF">BC349_17635</name>
</gene>
<comment type="caution">
    <text evidence="2">The sequence shown here is derived from an EMBL/GenBank/DDBJ whole genome shotgun (WGS) entry which is preliminary data.</text>
</comment>
<dbReference type="RefSeq" id="WP_187258189.1">
    <property type="nucleotide sequence ID" value="NZ_JBHULF010000019.1"/>
</dbReference>